<gene>
    <name evidence="9" type="primary">atpC</name>
    <name evidence="12" type="ORF">GMBLW1_04890</name>
</gene>
<dbReference type="Gene3D" id="2.60.15.10">
    <property type="entry name" value="F0F1 ATP synthase delta/epsilon subunit, N-terminal"/>
    <property type="match status" value="1"/>
</dbReference>
<evidence type="ECO:0000256" key="9">
    <source>
        <dbReference type="HAMAP-Rule" id="MF_00530"/>
    </source>
</evidence>
<keyword evidence="13" id="KW-1185">Reference proteome</keyword>
<keyword evidence="9" id="KW-0375">Hydrogen ion transport</keyword>
<name>A0A6C2YQ80_9BACT</name>
<dbReference type="PANTHER" id="PTHR13822:SF10">
    <property type="entry name" value="ATP SYNTHASE EPSILON CHAIN, CHLOROPLASTIC"/>
    <property type="match status" value="1"/>
</dbReference>
<dbReference type="CDD" id="cd12152">
    <property type="entry name" value="F1-ATPase_delta"/>
    <property type="match status" value="1"/>
</dbReference>
<keyword evidence="6 9" id="KW-0472">Membrane</keyword>
<dbReference type="Pfam" id="PF02823">
    <property type="entry name" value="ATP-synt_DE_N"/>
    <property type="match status" value="1"/>
</dbReference>
<comment type="subunit">
    <text evidence="9 10">F-type ATPases have 2 components, CF(1) - the catalytic core - and CF(0) - the membrane proton channel. CF(1) has five subunits: alpha(3), beta(3), gamma(1), delta(1), epsilon(1). CF(0) has three main subunits: a, b and c.</text>
</comment>
<dbReference type="InParanoid" id="A0A6C2YQ80"/>
<keyword evidence="9" id="KW-1003">Cell membrane</keyword>
<dbReference type="GO" id="GO:0012505">
    <property type="term" value="C:endomembrane system"/>
    <property type="evidence" value="ECO:0007669"/>
    <property type="project" value="UniProtKB-SubCell"/>
</dbReference>
<protein>
    <recommendedName>
        <fullName evidence="9">ATP synthase epsilon chain</fullName>
    </recommendedName>
    <alternativeName>
        <fullName evidence="9">ATP synthase F1 sector epsilon subunit</fullName>
    </alternativeName>
    <alternativeName>
        <fullName evidence="9">F-ATPase epsilon subunit</fullName>
    </alternativeName>
</protein>
<dbReference type="EMBL" id="LR586016">
    <property type="protein sequence ID" value="VIP03471.1"/>
    <property type="molecule type" value="Genomic_DNA"/>
</dbReference>
<keyword evidence="5 9" id="KW-0406">Ion transport</keyword>
<dbReference type="GO" id="GO:0005524">
    <property type="term" value="F:ATP binding"/>
    <property type="evidence" value="ECO:0007669"/>
    <property type="project" value="UniProtKB-UniRule"/>
</dbReference>
<evidence type="ECO:0000256" key="3">
    <source>
        <dbReference type="ARBA" id="ARBA00005712"/>
    </source>
</evidence>
<keyword evidence="7 9" id="KW-0139">CF(1)</keyword>
<dbReference type="GO" id="GO:0005886">
    <property type="term" value="C:plasma membrane"/>
    <property type="evidence" value="ECO:0007669"/>
    <property type="project" value="UniProtKB-SubCell"/>
</dbReference>
<reference evidence="12" key="1">
    <citation type="submission" date="2019-04" db="EMBL/GenBank/DDBJ databases">
        <authorList>
            <consortium name="Science for Life Laboratories"/>
        </authorList>
    </citation>
    <scope>NUCLEOTIDE SEQUENCE</scope>
    <source>
        <strain evidence="12">MBLW1</strain>
    </source>
</reference>
<comment type="subcellular location">
    <subcellularLocation>
        <location evidence="9">Cell membrane</location>
        <topology evidence="9">Peripheral membrane protein</topology>
    </subcellularLocation>
    <subcellularLocation>
        <location evidence="2">Endomembrane system</location>
        <topology evidence="2">Peripheral membrane protein</topology>
    </subcellularLocation>
</comment>
<proteinExistence type="inferred from homology"/>
<dbReference type="InterPro" id="IPR001469">
    <property type="entry name" value="ATP_synth_F1_dsu/esu"/>
</dbReference>
<evidence type="ECO:0000256" key="8">
    <source>
        <dbReference type="ARBA" id="ARBA00023310"/>
    </source>
</evidence>
<dbReference type="Proteomes" id="UP000464378">
    <property type="component" value="Chromosome"/>
</dbReference>
<dbReference type="HAMAP" id="MF_00530">
    <property type="entry name" value="ATP_synth_epsil_bac"/>
    <property type="match status" value="1"/>
</dbReference>
<feature type="domain" description="ATP synthase F1 complex delta/epsilon subunit N-terminal" evidence="11">
    <location>
        <begin position="9"/>
        <end position="87"/>
    </location>
</feature>
<dbReference type="RefSeq" id="WP_162658558.1">
    <property type="nucleotide sequence ID" value="NZ_LR593887.1"/>
</dbReference>
<organism evidence="12">
    <name type="scientific">Tuwongella immobilis</name>
    <dbReference type="NCBI Taxonomy" id="692036"/>
    <lineage>
        <taxon>Bacteria</taxon>
        <taxon>Pseudomonadati</taxon>
        <taxon>Planctomycetota</taxon>
        <taxon>Planctomycetia</taxon>
        <taxon>Gemmatales</taxon>
        <taxon>Gemmataceae</taxon>
        <taxon>Tuwongella</taxon>
    </lineage>
</organism>
<comment type="function">
    <text evidence="1 9">Produces ATP from ADP in the presence of a proton gradient across the membrane.</text>
</comment>
<evidence type="ECO:0000256" key="6">
    <source>
        <dbReference type="ARBA" id="ARBA00023136"/>
    </source>
</evidence>
<evidence type="ECO:0000256" key="7">
    <source>
        <dbReference type="ARBA" id="ARBA00023196"/>
    </source>
</evidence>
<sequence>MAESTGKRLQCVIVTPERAFLDEQVDSVIVPLFDGEFGVLPLHEAFVGRLAPGELRFVQAGTTKRYFIDRGFVQFRDNVLTVLTSQARSATDLAAPEITQELANAEAMPKENAVQAESRNLAISRARAKQRILDKQTARA</sequence>
<evidence type="ECO:0000313" key="12">
    <source>
        <dbReference type="EMBL" id="VIP03471.1"/>
    </source>
</evidence>
<dbReference type="KEGG" id="tim:GMBLW1_04890"/>
<evidence type="ECO:0000313" key="13">
    <source>
        <dbReference type="Proteomes" id="UP000464378"/>
    </source>
</evidence>
<evidence type="ECO:0000259" key="11">
    <source>
        <dbReference type="Pfam" id="PF02823"/>
    </source>
</evidence>
<comment type="similarity">
    <text evidence="3 9 10">Belongs to the ATPase epsilon chain family.</text>
</comment>
<dbReference type="InterPro" id="IPR036771">
    <property type="entry name" value="ATPsynth_dsu/esu_N"/>
</dbReference>
<dbReference type="SUPFAM" id="SSF51344">
    <property type="entry name" value="Epsilon subunit of F1F0-ATP synthase N-terminal domain"/>
    <property type="match status" value="1"/>
</dbReference>
<dbReference type="PANTHER" id="PTHR13822">
    <property type="entry name" value="ATP SYNTHASE DELTA/EPSILON CHAIN"/>
    <property type="match status" value="1"/>
</dbReference>
<dbReference type="InterPro" id="IPR020546">
    <property type="entry name" value="ATP_synth_F1_dsu/esu_N"/>
</dbReference>
<keyword evidence="8 9" id="KW-0066">ATP synthesis</keyword>
<dbReference type="NCBIfam" id="TIGR01216">
    <property type="entry name" value="ATP_synt_epsi"/>
    <property type="match status" value="1"/>
</dbReference>
<keyword evidence="4 9" id="KW-0813">Transport</keyword>
<dbReference type="GO" id="GO:0046933">
    <property type="term" value="F:proton-transporting ATP synthase activity, rotational mechanism"/>
    <property type="evidence" value="ECO:0007669"/>
    <property type="project" value="UniProtKB-UniRule"/>
</dbReference>
<dbReference type="AlphaFoldDB" id="A0A6C2YQ80"/>
<evidence type="ECO:0000256" key="10">
    <source>
        <dbReference type="RuleBase" id="RU003656"/>
    </source>
</evidence>
<dbReference type="GO" id="GO:0045259">
    <property type="term" value="C:proton-transporting ATP synthase complex"/>
    <property type="evidence" value="ECO:0007669"/>
    <property type="project" value="UniProtKB-KW"/>
</dbReference>
<evidence type="ECO:0000256" key="5">
    <source>
        <dbReference type="ARBA" id="ARBA00023065"/>
    </source>
</evidence>
<evidence type="ECO:0000256" key="1">
    <source>
        <dbReference type="ARBA" id="ARBA00003543"/>
    </source>
</evidence>
<evidence type="ECO:0000256" key="2">
    <source>
        <dbReference type="ARBA" id="ARBA00004184"/>
    </source>
</evidence>
<evidence type="ECO:0000256" key="4">
    <source>
        <dbReference type="ARBA" id="ARBA00022448"/>
    </source>
</evidence>
<dbReference type="EMBL" id="LR593887">
    <property type="protein sequence ID" value="VTS04314.1"/>
    <property type="molecule type" value="Genomic_DNA"/>
</dbReference>
<accession>A0A6C2YQ80</accession>